<evidence type="ECO:0000256" key="2">
    <source>
        <dbReference type="ARBA" id="ARBA00013194"/>
    </source>
</evidence>
<name>A0A7S3NPX8_9STRA</name>
<dbReference type="PANTHER" id="PTHR43811">
    <property type="entry name" value="FKBP-TYPE PEPTIDYL-PROLYL CIS-TRANS ISOMERASE FKPA"/>
    <property type="match status" value="1"/>
</dbReference>
<gene>
    <name evidence="8" type="ORF">ALAG00032_LOCUS15732</name>
</gene>
<dbReference type="InterPro" id="IPR001179">
    <property type="entry name" value="PPIase_FKBP_dom"/>
</dbReference>
<keyword evidence="4 5" id="KW-0413">Isomerase</keyword>
<protein>
    <recommendedName>
        <fullName evidence="2 5">peptidylprolyl isomerase</fullName>
        <ecNumber evidence="2 5">5.2.1.8</ecNumber>
    </recommendedName>
</protein>
<feature type="signal peptide" evidence="6">
    <location>
        <begin position="1"/>
        <end position="19"/>
    </location>
</feature>
<comment type="catalytic activity">
    <reaction evidence="1 5">
        <text>[protein]-peptidylproline (omega=180) = [protein]-peptidylproline (omega=0)</text>
        <dbReference type="Rhea" id="RHEA:16237"/>
        <dbReference type="Rhea" id="RHEA-COMP:10747"/>
        <dbReference type="Rhea" id="RHEA-COMP:10748"/>
        <dbReference type="ChEBI" id="CHEBI:83833"/>
        <dbReference type="ChEBI" id="CHEBI:83834"/>
        <dbReference type="EC" id="5.2.1.8"/>
    </reaction>
</comment>
<keyword evidence="3 5" id="KW-0697">Rotamase</keyword>
<dbReference type="PANTHER" id="PTHR43811:SF19">
    <property type="entry name" value="39 KDA FK506-BINDING NUCLEAR PROTEIN"/>
    <property type="match status" value="1"/>
</dbReference>
<keyword evidence="6" id="KW-0732">Signal</keyword>
<evidence type="ECO:0000313" key="8">
    <source>
        <dbReference type="EMBL" id="CAE0374928.1"/>
    </source>
</evidence>
<dbReference type="AlphaFoldDB" id="A0A7S3NPX8"/>
<feature type="chain" id="PRO_5031175773" description="peptidylprolyl isomerase" evidence="6">
    <location>
        <begin position="20"/>
        <end position="179"/>
    </location>
</feature>
<sequence>MRVSFYNVALCLVVTLCHGLAPNAHQTIGRRSATGLIAGTLLSPPLISRAAEYTTTSSGLQYKVLKSAPDGAMPKTGDLIAIRFKGSVDGRVFDDITETPEPLYYRIGDGSLIKGIDEALPMMRLGETWNLIIPGNLGFGPKGRSASAGKPRIPSNAELQYEVSIVGFPGFEGDLIDTV</sequence>
<evidence type="ECO:0000256" key="4">
    <source>
        <dbReference type="ARBA" id="ARBA00023235"/>
    </source>
</evidence>
<organism evidence="8">
    <name type="scientific">Aureoumbra lagunensis</name>
    <dbReference type="NCBI Taxonomy" id="44058"/>
    <lineage>
        <taxon>Eukaryota</taxon>
        <taxon>Sar</taxon>
        <taxon>Stramenopiles</taxon>
        <taxon>Ochrophyta</taxon>
        <taxon>Pelagophyceae</taxon>
        <taxon>Pelagomonadales</taxon>
        <taxon>Aureoumbra</taxon>
    </lineage>
</organism>
<dbReference type="GO" id="GO:0003755">
    <property type="term" value="F:peptidyl-prolyl cis-trans isomerase activity"/>
    <property type="evidence" value="ECO:0007669"/>
    <property type="project" value="UniProtKB-KW"/>
</dbReference>
<reference evidence="8" key="1">
    <citation type="submission" date="2021-01" db="EMBL/GenBank/DDBJ databases">
        <authorList>
            <person name="Corre E."/>
            <person name="Pelletier E."/>
            <person name="Niang G."/>
            <person name="Scheremetjew M."/>
            <person name="Finn R."/>
            <person name="Kale V."/>
            <person name="Holt S."/>
            <person name="Cochrane G."/>
            <person name="Meng A."/>
            <person name="Brown T."/>
            <person name="Cohen L."/>
        </authorList>
    </citation>
    <scope>NUCLEOTIDE SEQUENCE</scope>
    <source>
        <strain evidence="8">CCMP1510</strain>
    </source>
</reference>
<dbReference type="Pfam" id="PF00254">
    <property type="entry name" value="FKBP_C"/>
    <property type="match status" value="1"/>
</dbReference>
<dbReference type="Gene3D" id="3.10.50.40">
    <property type="match status" value="1"/>
</dbReference>
<proteinExistence type="predicted"/>
<feature type="domain" description="PPIase FKBP-type" evidence="7">
    <location>
        <begin position="77"/>
        <end position="169"/>
    </location>
</feature>
<dbReference type="PROSITE" id="PS50059">
    <property type="entry name" value="FKBP_PPIASE"/>
    <property type="match status" value="1"/>
</dbReference>
<evidence type="ECO:0000256" key="5">
    <source>
        <dbReference type="PROSITE-ProRule" id="PRU00277"/>
    </source>
</evidence>
<dbReference type="EMBL" id="HBIJ01023769">
    <property type="protein sequence ID" value="CAE0374928.1"/>
    <property type="molecule type" value="Transcribed_RNA"/>
</dbReference>
<dbReference type="EC" id="5.2.1.8" evidence="2 5"/>
<evidence type="ECO:0000259" key="7">
    <source>
        <dbReference type="PROSITE" id="PS50059"/>
    </source>
</evidence>
<dbReference type="SUPFAM" id="SSF54534">
    <property type="entry name" value="FKBP-like"/>
    <property type="match status" value="1"/>
</dbReference>
<evidence type="ECO:0000256" key="3">
    <source>
        <dbReference type="ARBA" id="ARBA00023110"/>
    </source>
</evidence>
<dbReference type="InterPro" id="IPR046357">
    <property type="entry name" value="PPIase_dom_sf"/>
</dbReference>
<evidence type="ECO:0000256" key="6">
    <source>
        <dbReference type="SAM" id="SignalP"/>
    </source>
</evidence>
<evidence type="ECO:0000256" key="1">
    <source>
        <dbReference type="ARBA" id="ARBA00000971"/>
    </source>
</evidence>
<accession>A0A7S3NPX8</accession>